<dbReference type="SUPFAM" id="SSF51445">
    <property type="entry name" value="(Trans)glycosidases"/>
    <property type="match status" value="1"/>
</dbReference>
<evidence type="ECO:0000313" key="7">
    <source>
        <dbReference type="EMBL" id="CUS08098.1"/>
    </source>
</evidence>
<dbReference type="Gene3D" id="3.20.20.80">
    <property type="entry name" value="Glycosidases"/>
    <property type="match status" value="1"/>
</dbReference>
<evidence type="ECO:0000256" key="1">
    <source>
        <dbReference type="ARBA" id="ARBA00004196"/>
    </source>
</evidence>
<evidence type="ECO:0008006" key="9">
    <source>
        <dbReference type="Google" id="ProtNLM"/>
    </source>
</evidence>
<dbReference type="GO" id="GO:0009277">
    <property type="term" value="C:fungal-type cell wall"/>
    <property type="evidence" value="ECO:0007669"/>
    <property type="project" value="TreeGrafter"/>
</dbReference>
<feature type="region of interest" description="Disordered" evidence="4">
    <location>
        <begin position="1230"/>
        <end position="1268"/>
    </location>
</feature>
<evidence type="ECO:0000256" key="6">
    <source>
        <dbReference type="SAM" id="SignalP"/>
    </source>
</evidence>
<proteinExistence type="inferred from homology"/>
<reference evidence="7" key="1">
    <citation type="submission" date="2015-10" db="EMBL/GenBank/DDBJ databases">
        <authorList>
            <person name="Regsiter A."/>
            <person name="william w."/>
        </authorList>
    </citation>
    <scope>NUCLEOTIDE SEQUENCE</scope>
    <source>
        <strain evidence="7">Montdore</strain>
    </source>
</reference>
<feature type="compositionally biased region" description="Low complexity" evidence="4">
    <location>
        <begin position="1032"/>
        <end position="1046"/>
    </location>
</feature>
<evidence type="ECO:0000256" key="5">
    <source>
        <dbReference type="SAM" id="Phobius"/>
    </source>
</evidence>
<comment type="similarity">
    <text evidence="2">Belongs to the glycosyl hydrolase 17 family.</text>
</comment>
<dbReference type="GO" id="GO:0009986">
    <property type="term" value="C:cell surface"/>
    <property type="evidence" value="ECO:0007669"/>
    <property type="project" value="TreeGrafter"/>
</dbReference>
<feature type="transmembrane region" description="Helical" evidence="5">
    <location>
        <begin position="938"/>
        <end position="958"/>
    </location>
</feature>
<gene>
    <name evidence="7" type="ORF">GSTUAT00007771001</name>
</gene>
<dbReference type="Proteomes" id="UP001412239">
    <property type="component" value="Unassembled WGS sequence"/>
</dbReference>
<keyword evidence="6" id="KW-0732">Signal</keyword>
<evidence type="ECO:0000256" key="4">
    <source>
        <dbReference type="SAM" id="MobiDB-lite"/>
    </source>
</evidence>
<dbReference type="InterPro" id="IPR015915">
    <property type="entry name" value="Kelch-typ_b-propeller"/>
</dbReference>
<dbReference type="InterPro" id="IPR017853">
    <property type="entry name" value="GH"/>
</dbReference>
<feature type="region of interest" description="Disordered" evidence="4">
    <location>
        <begin position="1109"/>
        <end position="1143"/>
    </location>
</feature>
<keyword evidence="3" id="KW-0378">Hydrolase</keyword>
<dbReference type="GO" id="GO:0071555">
    <property type="term" value="P:cell wall organization"/>
    <property type="evidence" value="ECO:0007669"/>
    <property type="project" value="TreeGrafter"/>
</dbReference>
<dbReference type="EMBL" id="LN891146">
    <property type="protein sequence ID" value="CUS08098.1"/>
    <property type="molecule type" value="Genomic_DNA"/>
</dbReference>
<dbReference type="GO" id="GO:0005576">
    <property type="term" value="C:extracellular region"/>
    <property type="evidence" value="ECO:0007669"/>
    <property type="project" value="TreeGrafter"/>
</dbReference>
<protein>
    <recommendedName>
        <fullName evidence="9">Glycoside hydrolase family 17 protein</fullName>
    </recommendedName>
</protein>
<dbReference type="InterPro" id="IPR050732">
    <property type="entry name" value="Beta-glucan_modifiers"/>
</dbReference>
<comment type="subcellular location">
    <subcellularLocation>
        <location evidence="1">Cell envelope</location>
    </subcellularLocation>
</comment>
<accession>A0A292PNB4</accession>
<keyword evidence="5" id="KW-0812">Transmembrane</keyword>
<keyword evidence="5" id="KW-1133">Transmembrane helix</keyword>
<dbReference type="PANTHER" id="PTHR16631">
    <property type="entry name" value="GLUCAN 1,3-BETA-GLUCOSIDASE"/>
    <property type="match status" value="1"/>
</dbReference>
<dbReference type="InterPro" id="IPR011043">
    <property type="entry name" value="Gal_Oxase/kelch_b-propeller"/>
</dbReference>
<organism evidence="7 8">
    <name type="scientific">Tuber aestivum</name>
    <name type="common">summer truffle</name>
    <dbReference type="NCBI Taxonomy" id="59557"/>
    <lineage>
        <taxon>Eukaryota</taxon>
        <taxon>Fungi</taxon>
        <taxon>Dikarya</taxon>
        <taxon>Ascomycota</taxon>
        <taxon>Pezizomycotina</taxon>
        <taxon>Pezizomycetes</taxon>
        <taxon>Pezizales</taxon>
        <taxon>Tuberaceae</taxon>
        <taxon>Tuber</taxon>
    </lineage>
</organism>
<feature type="region of interest" description="Disordered" evidence="4">
    <location>
        <begin position="1018"/>
        <end position="1062"/>
    </location>
</feature>
<evidence type="ECO:0000256" key="2">
    <source>
        <dbReference type="ARBA" id="ARBA00008773"/>
    </source>
</evidence>
<feature type="chain" id="PRO_5012041853" description="Glycoside hydrolase family 17 protein" evidence="6">
    <location>
        <begin position="23"/>
        <end position="1363"/>
    </location>
</feature>
<dbReference type="SUPFAM" id="SSF50965">
    <property type="entry name" value="Galactose oxidase, central domain"/>
    <property type="match status" value="1"/>
</dbReference>
<dbReference type="Gene3D" id="2.120.10.80">
    <property type="entry name" value="Kelch-type beta propeller"/>
    <property type="match status" value="1"/>
</dbReference>
<feature type="signal peptide" evidence="6">
    <location>
        <begin position="1"/>
        <end position="22"/>
    </location>
</feature>
<name>A0A292PNB4_9PEZI</name>
<feature type="compositionally biased region" description="Low complexity" evidence="4">
    <location>
        <begin position="1230"/>
        <end position="1254"/>
    </location>
</feature>
<keyword evidence="8" id="KW-1185">Reference proteome</keyword>
<sequence>MVSLRLSGIGLALLAVLQLSSAQPHGGRHARRFAAPAEVGTAATGSNGGIVYSPYNSDGTCKDGASFDSDTSKLASFSFLRLYGTDCNQVPNGLSAAKKYGFKLFLGIHDIANCESEISKLITMVGPDWNHVHTVAIGNEVVNSGLMGPGDVVTKVSTARDLLKAGGYTGPVVAPDTFVAIMNNPVLCGASDYVAANCHPFFDGKVDASASGDFLKTQSENVSKACGGKKVLITETGWPHQGGSNGAAVPSVENQAAALSSIKSAMGPNVIYFTAQDDLWKKDNPATFNAEKRAPLKVGECSLERGHVSSWRWISTVSLDHEKAMNRGGLKGGGSHYLVMVDGCLMTGNDSSEMLGIIKNHSARSEDEVMRREENAGKERDGRHVSKDDGNPGKVLVALALLQTTTLPRAEGHSVAKMRYLFLPSLLSLSLSLLSLLSQFASSQYTPASALLSADSSTLYLFLPSPQTAEFKFVSLNVSDRVSTRNMSNAFRDLPAPPPPPKSPGSGQISMTPLLFSDKGAGKNNVMILLTGSCDSDLGLYEYNFSDSSGVWRSRDVKSGMEVAPRGRNHAAGFSYQVSATSAVAPAPTFINGAAPSDEDSHEYEQGNAVATNIHRKAYLFGGSCPGGPCLGGEAGPVYTNSMLEFEFPAIREFSYIEGNRKGLPESTSGPDSITPVALVERGSGDNSYDWPIPESGFSFTTISKGDSMTAVMIGGHTGRAFVDVRQVAVYLVPEGRWRFADVSLPKSLPPKLPTSLTKLGNVPEPTPGAMKEDPSIIVEPREEGFTRRIDSRAGHTAVATRDGKRVIVYGGWVGDVNTPAEPRLIVLDMSGEIGRGGWKWEVPYIFGGELGPPGDGHQDGLAGHAAVMLDGDVMMITSGYKISPFEAGKAPQISEGTYLFNVTSNTWTSTYNPPKVAALVVGGEKGGKERKDSKTTIVLGALLGLLSVIAGVALFFWCRRRNKNSDEEDPVRRNTRETEGRRTFGFYSKEGSNASADSIGIVEKSYAARMLGLSHQPSCSLSSSMTPNGASSSQSSTSTSSSPPQLSRQMQVCRGAAAPARVSTILESDEESIHRHSSAGVTNGSTDLAEMYNRSLAFAEKMAQQDTIYERTRESSRSGTPTSDEWMPDVSAFPKPPPPAAPVPVLGGRPRLVAATLSSESLKKSFPKAPLRIPYARGYPPGRARAIAPPFHASRVRTLTKRALFFPSPPRPAIAQRSISLDATTTAGSSTISTITPSPSTLSSSNPSFTPFSNIPPSPSPPKPRGMKVTAVRNALPPIKPSSPLSLFASTSFRSVSNIASLGRDDVSGGEVGGGRRKEEGPAGTMNGMLEAAVGAGRVVQIMFTAPKGTVRIVNYDDPMGM</sequence>
<feature type="compositionally biased region" description="Pro residues" evidence="4">
    <location>
        <begin position="1255"/>
        <end position="1265"/>
    </location>
</feature>
<dbReference type="GO" id="GO:0042973">
    <property type="term" value="F:glucan endo-1,3-beta-D-glucosidase activity"/>
    <property type="evidence" value="ECO:0007669"/>
    <property type="project" value="TreeGrafter"/>
</dbReference>
<dbReference type="PANTHER" id="PTHR16631:SF14">
    <property type="entry name" value="FAMILY 17 GLUCOSIDASE SCW10-RELATED"/>
    <property type="match status" value="1"/>
</dbReference>
<keyword evidence="5" id="KW-0472">Membrane</keyword>
<evidence type="ECO:0000313" key="8">
    <source>
        <dbReference type="Proteomes" id="UP001412239"/>
    </source>
</evidence>
<evidence type="ECO:0000256" key="3">
    <source>
        <dbReference type="ARBA" id="ARBA00022801"/>
    </source>
</evidence>
<feature type="region of interest" description="Disordered" evidence="4">
    <location>
        <begin position="365"/>
        <end position="391"/>
    </location>
</feature>